<accession>A0A0L0VCZ8</accession>
<gene>
    <name evidence="2" type="ORF">PSTG_09607</name>
</gene>
<name>A0A0L0VCZ8_9BASI</name>
<evidence type="ECO:0000313" key="2">
    <source>
        <dbReference type="EMBL" id="KNE97182.1"/>
    </source>
</evidence>
<evidence type="ECO:0000256" key="1">
    <source>
        <dbReference type="SAM" id="SignalP"/>
    </source>
</evidence>
<dbReference type="AlphaFoldDB" id="A0A0L0VCZ8"/>
<feature type="chain" id="PRO_5005550159" evidence="1">
    <location>
        <begin position="25"/>
        <end position="62"/>
    </location>
</feature>
<dbReference type="Proteomes" id="UP000054564">
    <property type="component" value="Unassembled WGS sequence"/>
</dbReference>
<dbReference type="EMBL" id="AJIL01000072">
    <property type="protein sequence ID" value="KNE97182.1"/>
    <property type="molecule type" value="Genomic_DNA"/>
</dbReference>
<keyword evidence="1" id="KW-0732">Signal</keyword>
<protein>
    <submittedName>
        <fullName evidence="2">Uncharacterized protein</fullName>
    </submittedName>
</protein>
<organism evidence="2 3">
    <name type="scientific">Puccinia striiformis f. sp. tritici PST-78</name>
    <dbReference type="NCBI Taxonomy" id="1165861"/>
    <lineage>
        <taxon>Eukaryota</taxon>
        <taxon>Fungi</taxon>
        <taxon>Dikarya</taxon>
        <taxon>Basidiomycota</taxon>
        <taxon>Pucciniomycotina</taxon>
        <taxon>Pucciniomycetes</taxon>
        <taxon>Pucciniales</taxon>
        <taxon>Pucciniaceae</taxon>
        <taxon>Puccinia</taxon>
    </lineage>
</organism>
<feature type="signal peptide" evidence="1">
    <location>
        <begin position="1"/>
        <end position="24"/>
    </location>
</feature>
<evidence type="ECO:0000313" key="3">
    <source>
        <dbReference type="Proteomes" id="UP000054564"/>
    </source>
</evidence>
<keyword evidence="3" id="KW-1185">Reference proteome</keyword>
<proteinExistence type="predicted"/>
<reference evidence="3" key="1">
    <citation type="submission" date="2014-03" db="EMBL/GenBank/DDBJ databases">
        <title>The Genome Sequence of Puccinia striiformis f. sp. tritici PST-78.</title>
        <authorList>
            <consortium name="The Broad Institute Genome Sequencing Platform"/>
            <person name="Cuomo C."/>
            <person name="Hulbert S."/>
            <person name="Chen X."/>
            <person name="Walker B."/>
            <person name="Young S.K."/>
            <person name="Zeng Q."/>
            <person name="Gargeya S."/>
            <person name="Fitzgerald M."/>
            <person name="Haas B."/>
            <person name="Abouelleil A."/>
            <person name="Alvarado L."/>
            <person name="Arachchi H.M."/>
            <person name="Berlin A.M."/>
            <person name="Chapman S.B."/>
            <person name="Goldberg J."/>
            <person name="Griggs A."/>
            <person name="Gujja S."/>
            <person name="Hansen M."/>
            <person name="Howarth C."/>
            <person name="Imamovic A."/>
            <person name="Larimer J."/>
            <person name="McCowan C."/>
            <person name="Montmayeur A."/>
            <person name="Murphy C."/>
            <person name="Neiman D."/>
            <person name="Pearson M."/>
            <person name="Priest M."/>
            <person name="Roberts A."/>
            <person name="Saif S."/>
            <person name="Shea T."/>
            <person name="Sisk P."/>
            <person name="Sykes S."/>
            <person name="Wortman J."/>
            <person name="Nusbaum C."/>
            <person name="Birren B."/>
        </authorList>
    </citation>
    <scope>NUCLEOTIDE SEQUENCE [LARGE SCALE GENOMIC DNA]</scope>
    <source>
        <strain evidence="3">race PST-78</strain>
    </source>
</reference>
<comment type="caution">
    <text evidence="2">The sequence shown here is derived from an EMBL/GenBank/DDBJ whole genome shotgun (WGS) entry which is preliminary data.</text>
</comment>
<sequence length="62" mass="6798">MMFINSFPVLVAILLIATTSSVKGTCSLASEPCVIRVFYAPILLMTLRSHQHHNFGSTCIDT</sequence>